<comment type="subunit">
    <text evidence="14">Component of an histone acetyltransferase complex. Interacts with H3K4me3 and to a lesser extent with H3K4me2.</text>
</comment>
<evidence type="ECO:0000256" key="10">
    <source>
        <dbReference type="ARBA" id="ARBA00023242"/>
    </source>
</evidence>
<evidence type="ECO:0000256" key="8">
    <source>
        <dbReference type="ARBA" id="ARBA00023015"/>
    </source>
</evidence>
<dbReference type="InterPro" id="IPR019787">
    <property type="entry name" value="Znf_PHD-finger"/>
</dbReference>
<feature type="site" description="Histone H3K4me3 binding" evidence="11">
    <location>
        <position position="274"/>
    </location>
</feature>
<feature type="binding site" evidence="12">
    <location>
        <position position="276"/>
    </location>
    <ligand>
        <name>Zn(2+)</name>
        <dbReference type="ChEBI" id="CHEBI:29105"/>
        <label>1</label>
    </ligand>
</feature>
<evidence type="ECO:0000256" key="2">
    <source>
        <dbReference type="ARBA" id="ARBA00010210"/>
    </source>
</evidence>
<accession>A0AAV4GH04</accession>
<dbReference type="InterPro" id="IPR001965">
    <property type="entry name" value="Znf_PHD"/>
</dbReference>
<evidence type="ECO:0000256" key="13">
    <source>
        <dbReference type="PROSITE-ProRule" id="PRU00146"/>
    </source>
</evidence>
<feature type="binding site" evidence="12">
    <location>
        <position position="292"/>
    </location>
    <ligand>
        <name>Zn(2+)</name>
        <dbReference type="ChEBI" id="CHEBI:29105"/>
        <label>2</label>
    </ligand>
</feature>
<dbReference type="Proteomes" id="UP000762676">
    <property type="component" value="Unassembled WGS sequence"/>
</dbReference>
<feature type="region of interest" description="Disordered" evidence="15">
    <location>
        <begin position="103"/>
        <end position="122"/>
    </location>
</feature>
<comment type="subcellular location">
    <subcellularLocation>
        <location evidence="1 14">Nucleus</location>
    </subcellularLocation>
</comment>
<dbReference type="PANTHER" id="PTHR10333:SF103">
    <property type="entry name" value="INHIBITOR OF GROWTH PROTEIN 3"/>
    <property type="match status" value="1"/>
</dbReference>
<dbReference type="InterPro" id="IPR024610">
    <property type="entry name" value="ING_N_histone-binding"/>
</dbReference>
<evidence type="ECO:0000256" key="5">
    <source>
        <dbReference type="ARBA" id="ARBA00022771"/>
    </source>
</evidence>
<dbReference type="InterPro" id="IPR042020">
    <property type="entry name" value="ING3_PHD"/>
</dbReference>
<dbReference type="GO" id="GO:0005634">
    <property type="term" value="C:nucleus"/>
    <property type="evidence" value="ECO:0007669"/>
    <property type="project" value="UniProtKB-SubCell"/>
</dbReference>
<evidence type="ECO:0000256" key="11">
    <source>
        <dbReference type="PIRSR" id="PIRSR628651-50"/>
    </source>
</evidence>
<dbReference type="Pfam" id="PF12998">
    <property type="entry name" value="ING"/>
    <property type="match status" value="1"/>
</dbReference>
<dbReference type="SUPFAM" id="SSF57903">
    <property type="entry name" value="FYVE/PHD zinc finger"/>
    <property type="match status" value="1"/>
</dbReference>
<evidence type="ECO:0000256" key="3">
    <source>
        <dbReference type="ARBA" id="ARBA00022604"/>
    </source>
</evidence>
<feature type="binding site" evidence="12">
    <location>
        <position position="252"/>
    </location>
    <ligand>
        <name>Zn(2+)</name>
        <dbReference type="ChEBI" id="CHEBI:29105"/>
        <label>1</label>
    </ligand>
</feature>
<feature type="region of interest" description="Disordered" evidence="15">
    <location>
        <begin position="166"/>
        <end position="193"/>
    </location>
</feature>
<dbReference type="GO" id="GO:0006325">
    <property type="term" value="P:chromatin organization"/>
    <property type="evidence" value="ECO:0007669"/>
    <property type="project" value="UniProtKB-KW"/>
</dbReference>
<feature type="binding site" evidence="12">
    <location>
        <position position="254"/>
    </location>
    <ligand>
        <name>Zn(2+)</name>
        <dbReference type="ChEBI" id="CHEBI:29105"/>
        <label>1</label>
    </ligand>
</feature>
<dbReference type="InterPro" id="IPR011011">
    <property type="entry name" value="Znf_FYVE_PHD"/>
</dbReference>
<dbReference type="GO" id="GO:0035267">
    <property type="term" value="C:NuA4 histone acetyltransferase complex"/>
    <property type="evidence" value="ECO:0007669"/>
    <property type="project" value="TreeGrafter"/>
</dbReference>
<evidence type="ECO:0000256" key="12">
    <source>
        <dbReference type="PIRSR" id="PIRSR628651-51"/>
    </source>
</evidence>
<sequence>MFAFTGPSQPVCNSAGLQEYYKALEDTDEKVQLANHIYELVDRHSRRLDQELSKFKMELEADHAGITETLEKKRRLAQSANHTDKRHLGETFASLAKEIRESGSAASSPAHKMFSSSGGASASAIGNVAVGSPAVTKSSAQGGGTGHQGRRTAKNTVALDHVSKASGSAAGITHSAPATPEPVPRSQRTKKQTSKAAALMAAQQQQAAAAAAAAAAQAQPSTAQVAGGELDDMSGDIQVDEWNADPNEPRYCLCNQVSYGEMVGCDNNDCPIEWFHYGCVGLTQAPKGKWFCPQCTAAMKRRGRR</sequence>
<feature type="site" description="Histone H3K4me3 binding" evidence="11">
    <location>
        <position position="262"/>
    </location>
</feature>
<dbReference type="EMBL" id="BMAT01001365">
    <property type="protein sequence ID" value="GFR83931.1"/>
    <property type="molecule type" value="Genomic_DNA"/>
</dbReference>
<dbReference type="PROSITE" id="PS50016">
    <property type="entry name" value="ZF_PHD_2"/>
    <property type="match status" value="1"/>
</dbReference>
<keyword evidence="10 14" id="KW-0539">Nucleus</keyword>
<evidence type="ECO:0000313" key="18">
    <source>
        <dbReference type="Proteomes" id="UP000762676"/>
    </source>
</evidence>
<evidence type="ECO:0000256" key="4">
    <source>
        <dbReference type="ARBA" id="ARBA00022723"/>
    </source>
</evidence>
<feature type="domain" description="PHD-type" evidence="16">
    <location>
        <begin position="249"/>
        <end position="298"/>
    </location>
</feature>
<evidence type="ECO:0000259" key="16">
    <source>
        <dbReference type="PROSITE" id="PS50016"/>
    </source>
</evidence>
<keyword evidence="3" id="KW-0341">Growth regulation</keyword>
<proteinExistence type="inferred from homology"/>
<feature type="binding site" evidence="12">
    <location>
        <position position="270"/>
    </location>
    <ligand>
        <name>Zn(2+)</name>
        <dbReference type="ChEBI" id="CHEBI:29105"/>
        <label>2</label>
    </ligand>
</feature>
<reference evidence="17 18" key="1">
    <citation type="journal article" date="2021" name="Elife">
        <title>Chloroplast acquisition without the gene transfer in kleptoplastic sea slugs, Plakobranchus ocellatus.</title>
        <authorList>
            <person name="Maeda T."/>
            <person name="Takahashi S."/>
            <person name="Yoshida T."/>
            <person name="Shimamura S."/>
            <person name="Takaki Y."/>
            <person name="Nagai Y."/>
            <person name="Toyoda A."/>
            <person name="Suzuki Y."/>
            <person name="Arimoto A."/>
            <person name="Ishii H."/>
            <person name="Satoh N."/>
            <person name="Nishiyama T."/>
            <person name="Hasebe M."/>
            <person name="Maruyama T."/>
            <person name="Minagawa J."/>
            <person name="Obokata J."/>
            <person name="Shigenobu S."/>
        </authorList>
    </citation>
    <scope>NUCLEOTIDE SEQUENCE [LARGE SCALE GENOMIC DNA]</scope>
</reference>
<keyword evidence="7 14" id="KW-0156">Chromatin regulator</keyword>
<dbReference type="SMART" id="SM00249">
    <property type="entry name" value="PHD"/>
    <property type="match status" value="1"/>
</dbReference>
<feature type="site" description="Histone H3K4me3 binding" evidence="11">
    <location>
        <position position="251"/>
    </location>
</feature>
<evidence type="ECO:0000256" key="9">
    <source>
        <dbReference type="ARBA" id="ARBA00023163"/>
    </source>
</evidence>
<feature type="binding site" evidence="12">
    <location>
        <position position="279"/>
    </location>
    <ligand>
        <name>Zn(2+)</name>
        <dbReference type="ChEBI" id="CHEBI:29105"/>
        <label>1</label>
    </ligand>
</feature>
<dbReference type="AlphaFoldDB" id="A0AAV4GH04"/>
<dbReference type="Gene3D" id="6.10.140.1740">
    <property type="match status" value="1"/>
</dbReference>
<dbReference type="Gene3D" id="3.30.40.10">
    <property type="entry name" value="Zinc/RING finger domain, C3HC4 (zinc finger)"/>
    <property type="match status" value="1"/>
</dbReference>
<name>A0AAV4GH04_9GAST</name>
<gene>
    <name evidence="17" type="ORF">ElyMa_000659800</name>
</gene>
<feature type="binding site" evidence="12">
    <location>
        <position position="295"/>
    </location>
    <ligand>
        <name>Zn(2+)</name>
        <dbReference type="ChEBI" id="CHEBI:29105"/>
        <label>2</label>
    </ligand>
</feature>
<evidence type="ECO:0000256" key="1">
    <source>
        <dbReference type="ARBA" id="ARBA00004123"/>
    </source>
</evidence>
<evidence type="ECO:0000256" key="7">
    <source>
        <dbReference type="ARBA" id="ARBA00022853"/>
    </source>
</evidence>
<keyword evidence="8" id="KW-0805">Transcription regulation</keyword>
<keyword evidence="4 12" id="KW-0479">Metal-binding</keyword>
<feature type="binding site" evidence="12">
    <location>
        <position position="265"/>
    </location>
    <ligand>
        <name>Zn(2+)</name>
        <dbReference type="ChEBI" id="CHEBI:29105"/>
        <label>2</label>
    </ligand>
</feature>
<evidence type="ECO:0000256" key="15">
    <source>
        <dbReference type="SAM" id="MobiDB-lite"/>
    </source>
</evidence>
<dbReference type="CDD" id="cd15585">
    <property type="entry name" value="PHD_ING3"/>
    <property type="match status" value="1"/>
</dbReference>
<protein>
    <recommendedName>
        <fullName evidence="14">Inhibitor of growth protein</fullName>
    </recommendedName>
</protein>
<dbReference type="InterPro" id="IPR019786">
    <property type="entry name" value="Zinc_finger_PHD-type_CS"/>
</dbReference>
<keyword evidence="18" id="KW-1185">Reference proteome</keyword>
<comment type="function">
    <text evidence="14">Component of an histone acetyltransferase complex.</text>
</comment>
<keyword evidence="6 12" id="KW-0862">Zinc</keyword>
<comment type="domain">
    <text evidence="14">The PHD-type zinc finger mediates the binding to H3K4me3.</text>
</comment>
<evidence type="ECO:0000256" key="14">
    <source>
        <dbReference type="RuleBase" id="RU361213"/>
    </source>
</evidence>
<dbReference type="GO" id="GO:0008270">
    <property type="term" value="F:zinc ion binding"/>
    <property type="evidence" value="ECO:0007669"/>
    <property type="project" value="UniProtKB-KW"/>
</dbReference>
<comment type="caution">
    <text evidence="17">The sequence shown here is derived from an EMBL/GenBank/DDBJ whole genome shotgun (WGS) entry which is preliminary data.</text>
</comment>
<dbReference type="InterPro" id="IPR013083">
    <property type="entry name" value="Znf_RING/FYVE/PHD"/>
</dbReference>
<feature type="site" description="Histone H3K4me3 binding" evidence="11">
    <location>
        <position position="266"/>
    </location>
</feature>
<dbReference type="InterPro" id="IPR028651">
    <property type="entry name" value="ING_fam"/>
</dbReference>
<keyword evidence="9" id="KW-0804">Transcription</keyword>
<evidence type="ECO:0000313" key="17">
    <source>
        <dbReference type="EMBL" id="GFR83931.1"/>
    </source>
</evidence>
<dbReference type="FunFam" id="3.30.40.10:FF:000103">
    <property type="entry name" value="Inhibitor of growth protein"/>
    <property type="match status" value="1"/>
</dbReference>
<keyword evidence="5 13" id="KW-0863">Zinc-finger</keyword>
<dbReference type="PROSITE" id="PS01359">
    <property type="entry name" value="ZF_PHD_1"/>
    <property type="match status" value="1"/>
</dbReference>
<organism evidence="17 18">
    <name type="scientific">Elysia marginata</name>
    <dbReference type="NCBI Taxonomy" id="1093978"/>
    <lineage>
        <taxon>Eukaryota</taxon>
        <taxon>Metazoa</taxon>
        <taxon>Spiralia</taxon>
        <taxon>Lophotrochozoa</taxon>
        <taxon>Mollusca</taxon>
        <taxon>Gastropoda</taxon>
        <taxon>Heterobranchia</taxon>
        <taxon>Euthyneura</taxon>
        <taxon>Panpulmonata</taxon>
        <taxon>Sacoglossa</taxon>
        <taxon>Placobranchoidea</taxon>
        <taxon>Plakobranchidae</taxon>
        <taxon>Elysia</taxon>
    </lineage>
</organism>
<dbReference type="PANTHER" id="PTHR10333">
    <property type="entry name" value="INHIBITOR OF GROWTH PROTEIN"/>
    <property type="match status" value="1"/>
</dbReference>
<evidence type="ECO:0000256" key="6">
    <source>
        <dbReference type="ARBA" id="ARBA00022833"/>
    </source>
</evidence>
<comment type="similarity">
    <text evidence="2 14">Belongs to the ING family.</text>
</comment>